<protein>
    <submittedName>
        <fullName evidence="1">Uncharacterized protein</fullName>
    </submittedName>
</protein>
<evidence type="ECO:0000313" key="1">
    <source>
        <dbReference type="EMBL" id="KAF2843202.1"/>
    </source>
</evidence>
<sequence length="179" mass="20117">MVMREWVYEPESWIMVTRHAVQGVSTCWDSVPNTYDAGVKHFGIIYRSRDPGNKRKAVASQALQCANARLSKCRDVYRGQLPTFSMPDAGRYTEYVKVVIQRAQFNVGFSLEAWVFVERNGEVEIKIFYAPDTCDAEAEGLEQFIIYFPNSSHTGAEISGNNSIVGNHSPLEGLEKAAK</sequence>
<comment type="caution">
    <text evidence="1">The sequence shown here is derived from an EMBL/GenBank/DDBJ whole genome shotgun (WGS) entry which is preliminary data.</text>
</comment>
<organism evidence="1 2">
    <name type="scientific">Patellaria atrata CBS 101060</name>
    <dbReference type="NCBI Taxonomy" id="1346257"/>
    <lineage>
        <taxon>Eukaryota</taxon>
        <taxon>Fungi</taxon>
        <taxon>Dikarya</taxon>
        <taxon>Ascomycota</taxon>
        <taxon>Pezizomycotina</taxon>
        <taxon>Dothideomycetes</taxon>
        <taxon>Dothideomycetes incertae sedis</taxon>
        <taxon>Patellariales</taxon>
        <taxon>Patellariaceae</taxon>
        <taxon>Patellaria</taxon>
    </lineage>
</organism>
<gene>
    <name evidence="1" type="ORF">M501DRAFT_985330</name>
</gene>
<keyword evidence="2" id="KW-1185">Reference proteome</keyword>
<name>A0A9P4SJY6_9PEZI</name>
<evidence type="ECO:0000313" key="2">
    <source>
        <dbReference type="Proteomes" id="UP000799429"/>
    </source>
</evidence>
<reference evidence="1" key="1">
    <citation type="journal article" date="2020" name="Stud. Mycol.">
        <title>101 Dothideomycetes genomes: a test case for predicting lifestyles and emergence of pathogens.</title>
        <authorList>
            <person name="Haridas S."/>
            <person name="Albert R."/>
            <person name="Binder M."/>
            <person name="Bloem J."/>
            <person name="Labutti K."/>
            <person name="Salamov A."/>
            <person name="Andreopoulos B."/>
            <person name="Baker S."/>
            <person name="Barry K."/>
            <person name="Bills G."/>
            <person name="Bluhm B."/>
            <person name="Cannon C."/>
            <person name="Castanera R."/>
            <person name="Culley D."/>
            <person name="Daum C."/>
            <person name="Ezra D."/>
            <person name="Gonzalez J."/>
            <person name="Henrissat B."/>
            <person name="Kuo A."/>
            <person name="Liang C."/>
            <person name="Lipzen A."/>
            <person name="Lutzoni F."/>
            <person name="Magnuson J."/>
            <person name="Mondo S."/>
            <person name="Nolan M."/>
            <person name="Ohm R."/>
            <person name="Pangilinan J."/>
            <person name="Park H.-J."/>
            <person name="Ramirez L."/>
            <person name="Alfaro M."/>
            <person name="Sun H."/>
            <person name="Tritt A."/>
            <person name="Yoshinaga Y."/>
            <person name="Zwiers L.-H."/>
            <person name="Turgeon B."/>
            <person name="Goodwin S."/>
            <person name="Spatafora J."/>
            <person name="Crous P."/>
            <person name="Grigoriev I."/>
        </authorList>
    </citation>
    <scope>NUCLEOTIDE SEQUENCE</scope>
    <source>
        <strain evidence="1">CBS 101060</strain>
    </source>
</reference>
<dbReference type="Proteomes" id="UP000799429">
    <property type="component" value="Unassembled WGS sequence"/>
</dbReference>
<accession>A0A9P4SJY6</accession>
<dbReference type="EMBL" id="MU006089">
    <property type="protein sequence ID" value="KAF2843202.1"/>
    <property type="molecule type" value="Genomic_DNA"/>
</dbReference>
<dbReference type="AlphaFoldDB" id="A0A9P4SJY6"/>
<proteinExistence type="predicted"/>